<reference evidence="3 4" key="1">
    <citation type="journal article" date="2017" name="Infect. Genet. Evol.">
        <title>Comparative genome analysis of fish pathogen Flavobacterium columnare reveals extensive sequence diversity within the species.</title>
        <authorList>
            <person name="Kayansamruaj P."/>
            <person name="Dong H.T."/>
            <person name="Hirono I."/>
            <person name="Kondo H."/>
            <person name="Senapin S."/>
            <person name="Rodkhum C."/>
        </authorList>
    </citation>
    <scope>NUCLEOTIDE SEQUENCE [LARGE SCALE GENOMIC DNA]</scope>
    <source>
        <strain evidence="3 4">1215</strain>
    </source>
</reference>
<accession>A0A246GKS8</accession>
<evidence type="ECO:0000259" key="2">
    <source>
        <dbReference type="PROSITE" id="PS51707"/>
    </source>
</evidence>
<dbReference type="InterPro" id="IPR033469">
    <property type="entry name" value="CYTH-like_dom_sf"/>
</dbReference>
<dbReference type="SUPFAM" id="SSF55154">
    <property type="entry name" value="CYTH-like phosphatases"/>
    <property type="match status" value="1"/>
</dbReference>
<feature type="domain" description="CYTH" evidence="2">
    <location>
        <begin position="1"/>
        <end position="149"/>
    </location>
</feature>
<dbReference type="Pfam" id="PF01928">
    <property type="entry name" value="CYTH"/>
    <property type="match status" value="1"/>
</dbReference>
<dbReference type="PANTHER" id="PTHR40114">
    <property type="entry name" value="SLR0698 PROTEIN"/>
    <property type="match status" value="1"/>
</dbReference>
<dbReference type="EMBL" id="MTCZ01000012">
    <property type="protein sequence ID" value="OWP84950.1"/>
    <property type="molecule type" value="Genomic_DNA"/>
</dbReference>
<dbReference type="RefSeq" id="WP_088390789.1">
    <property type="nucleotide sequence ID" value="NZ_MTCZ01000012.1"/>
</dbReference>
<organism evidence="3 4">
    <name type="scientific">Flavobacterium davisii</name>
    <dbReference type="NCBI Taxonomy" id="2906077"/>
    <lineage>
        <taxon>Bacteria</taxon>
        <taxon>Pseudomonadati</taxon>
        <taxon>Bacteroidota</taxon>
        <taxon>Flavobacteriia</taxon>
        <taxon>Flavobacteriales</taxon>
        <taxon>Flavobacteriaceae</taxon>
        <taxon>Flavobacterium</taxon>
    </lineage>
</organism>
<sequence length="159" mass="18563">MIEIERKFLVTNNQFLEKCQSQNRIVQGYLSSVPERTVRVRIKGDKGYITVKGASNISGTSRLEWEKEISLKEAELLLPLCEKGVIDKVRYEVFFEKHLFEVDVFLGLNEGLVLAEIELQTESEVFEKPSWLGLEVTSDSRFYNAYLSRYPYKDWQEKV</sequence>
<dbReference type="CDD" id="cd07891">
    <property type="entry name" value="CYTH-like_CthTTM-like_1"/>
    <property type="match status" value="1"/>
</dbReference>
<evidence type="ECO:0000256" key="1">
    <source>
        <dbReference type="PIRSR" id="PIRSR016487-1"/>
    </source>
</evidence>
<dbReference type="Proteomes" id="UP000197768">
    <property type="component" value="Unassembled WGS sequence"/>
</dbReference>
<dbReference type="PROSITE" id="PS51707">
    <property type="entry name" value="CYTH"/>
    <property type="match status" value="1"/>
</dbReference>
<dbReference type="Gene3D" id="2.40.320.10">
    <property type="entry name" value="Hypothetical Protein Pfu-838710-001"/>
    <property type="match status" value="1"/>
</dbReference>
<dbReference type="AlphaFoldDB" id="A0A246GKS8"/>
<dbReference type="SMART" id="SM01118">
    <property type="entry name" value="CYTH"/>
    <property type="match status" value="1"/>
</dbReference>
<dbReference type="PANTHER" id="PTHR40114:SF1">
    <property type="entry name" value="SLR0698 PROTEIN"/>
    <property type="match status" value="1"/>
</dbReference>
<dbReference type="PIRSF" id="PIRSF016487">
    <property type="entry name" value="CYTH_UCP016487"/>
    <property type="match status" value="1"/>
</dbReference>
<dbReference type="InterPro" id="IPR012042">
    <property type="entry name" value="NeuTTM/CthTTM-like"/>
</dbReference>
<gene>
    <name evidence="3" type="ORF">BWK59_02645</name>
</gene>
<proteinExistence type="predicted"/>
<name>A0A246GKS8_9FLAO</name>
<protein>
    <submittedName>
        <fullName evidence="3">Adenylate cyclase</fullName>
    </submittedName>
</protein>
<evidence type="ECO:0000313" key="3">
    <source>
        <dbReference type="EMBL" id="OWP84950.1"/>
    </source>
</evidence>
<dbReference type="InterPro" id="IPR023577">
    <property type="entry name" value="CYTH_domain"/>
</dbReference>
<feature type="active site" description="Proton acceptor" evidence="1">
    <location>
        <position position="29"/>
    </location>
</feature>
<evidence type="ECO:0000313" key="4">
    <source>
        <dbReference type="Proteomes" id="UP000197768"/>
    </source>
</evidence>
<comment type="caution">
    <text evidence="3">The sequence shown here is derived from an EMBL/GenBank/DDBJ whole genome shotgun (WGS) entry which is preliminary data.</text>
</comment>